<keyword evidence="1" id="KW-0808">Transferase</keyword>
<evidence type="ECO:0000259" key="3">
    <source>
        <dbReference type="PROSITE" id="PS51186"/>
    </source>
</evidence>
<dbReference type="InterPro" id="IPR000182">
    <property type="entry name" value="GNAT_dom"/>
</dbReference>
<gene>
    <name evidence="4" type="ORF">FD29_GL002023</name>
</gene>
<dbReference type="PATRIC" id="fig|1423770.3.peg.2077"/>
<feature type="domain" description="N-acetyltransferase" evidence="3">
    <location>
        <begin position="5"/>
        <end position="164"/>
    </location>
</feature>
<dbReference type="Gene3D" id="3.40.630.30">
    <property type="match status" value="1"/>
</dbReference>
<sequence length="164" mass="18966">MDTLITISRTNKNSDFEAVKQVYYQTWCYSYHGLVPESLLNNLDPNTTWNPKTRWNNTLVALENDKIVGVCTFGPARRKKYSGFGEVYSLYVLPKFQHQGIGKRLFQAALDNLEKDFASFYLIVLKNNLSARAFYEMYGFQATTDYIADQTAFGLLHEVVYTRE</sequence>
<dbReference type="PANTHER" id="PTHR43420:SF43">
    <property type="entry name" value="SPERMINE_SPERMIDINE ACETYLTRANSFERASE"/>
    <property type="match status" value="1"/>
</dbReference>
<dbReference type="SUPFAM" id="SSF55729">
    <property type="entry name" value="Acyl-CoA N-acyltransferases (Nat)"/>
    <property type="match status" value="1"/>
</dbReference>
<name>A0A0R1QIL0_9LACO</name>
<dbReference type="STRING" id="1423770.FD29_GL002023"/>
<accession>A0A0R1QIL0</accession>
<proteinExistence type="predicted"/>
<evidence type="ECO:0000256" key="1">
    <source>
        <dbReference type="ARBA" id="ARBA00022679"/>
    </source>
</evidence>
<dbReference type="Pfam" id="PF00583">
    <property type="entry name" value="Acetyltransf_1"/>
    <property type="match status" value="1"/>
</dbReference>
<dbReference type="InterPro" id="IPR050680">
    <property type="entry name" value="YpeA/RimI_acetyltransf"/>
</dbReference>
<reference evidence="4 5" key="1">
    <citation type="journal article" date="2015" name="Genome Announc.">
        <title>Expanding the biotechnology potential of lactobacilli through comparative genomics of 213 strains and associated genera.</title>
        <authorList>
            <person name="Sun Z."/>
            <person name="Harris H.M."/>
            <person name="McCann A."/>
            <person name="Guo C."/>
            <person name="Argimon S."/>
            <person name="Zhang W."/>
            <person name="Yang X."/>
            <person name="Jeffery I.B."/>
            <person name="Cooney J.C."/>
            <person name="Kagawa T.F."/>
            <person name="Liu W."/>
            <person name="Song Y."/>
            <person name="Salvetti E."/>
            <person name="Wrobel A."/>
            <person name="Rasinkangas P."/>
            <person name="Parkhill J."/>
            <person name="Rea M.C."/>
            <person name="O'Sullivan O."/>
            <person name="Ritari J."/>
            <person name="Douillard F.P."/>
            <person name="Paul Ross R."/>
            <person name="Yang R."/>
            <person name="Briner A.E."/>
            <person name="Felis G.E."/>
            <person name="de Vos W.M."/>
            <person name="Barrangou R."/>
            <person name="Klaenhammer T.R."/>
            <person name="Caufield P.W."/>
            <person name="Cui Y."/>
            <person name="Zhang H."/>
            <person name="O'Toole P.W."/>
        </authorList>
    </citation>
    <scope>NUCLEOTIDE SEQUENCE [LARGE SCALE GENOMIC DNA]</scope>
    <source>
        <strain evidence="4 5">DSM 14500</strain>
    </source>
</reference>
<dbReference type="RefSeq" id="WP_057887653.1">
    <property type="nucleotide sequence ID" value="NZ_AZEZ01000034.1"/>
</dbReference>
<evidence type="ECO:0000313" key="5">
    <source>
        <dbReference type="Proteomes" id="UP000050872"/>
    </source>
</evidence>
<protein>
    <submittedName>
        <fullName evidence="4">Transcriptional regulator</fullName>
    </submittedName>
</protein>
<dbReference type="PANTHER" id="PTHR43420">
    <property type="entry name" value="ACETYLTRANSFERASE"/>
    <property type="match status" value="1"/>
</dbReference>
<evidence type="ECO:0000256" key="2">
    <source>
        <dbReference type="ARBA" id="ARBA00023315"/>
    </source>
</evidence>
<dbReference type="CDD" id="cd04301">
    <property type="entry name" value="NAT_SF"/>
    <property type="match status" value="1"/>
</dbReference>
<dbReference type="AlphaFoldDB" id="A0A0R1QIL0"/>
<dbReference type="OrthoDB" id="5292888at2"/>
<dbReference type="PROSITE" id="PS51186">
    <property type="entry name" value="GNAT"/>
    <property type="match status" value="1"/>
</dbReference>
<organism evidence="4 5">
    <name type="scientific">Companilactobacillus mindensis DSM 14500</name>
    <dbReference type="NCBI Taxonomy" id="1423770"/>
    <lineage>
        <taxon>Bacteria</taxon>
        <taxon>Bacillati</taxon>
        <taxon>Bacillota</taxon>
        <taxon>Bacilli</taxon>
        <taxon>Lactobacillales</taxon>
        <taxon>Lactobacillaceae</taxon>
        <taxon>Companilactobacillus</taxon>
    </lineage>
</organism>
<dbReference type="InterPro" id="IPR016181">
    <property type="entry name" value="Acyl_CoA_acyltransferase"/>
</dbReference>
<dbReference type="GO" id="GO:0016747">
    <property type="term" value="F:acyltransferase activity, transferring groups other than amino-acyl groups"/>
    <property type="evidence" value="ECO:0007669"/>
    <property type="project" value="InterPro"/>
</dbReference>
<keyword evidence="5" id="KW-1185">Reference proteome</keyword>
<dbReference type="Proteomes" id="UP000050872">
    <property type="component" value="Unassembled WGS sequence"/>
</dbReference>
<keyword evidence="2" id="KW-0012">Acyltransferase</keyword>
<comment type="caution">
    <text evidence="4">The sequence shown here is derived from an EMBL/GenBank/DDBJ whole genome shotgun (WGS) entry which is preliminary data.</text>
</comment>
<evidence type="ECO:0000313" key="4">
    <source>
        <dbReference type="EMBL" id="KRL44711.1"/>
    </source>
</evidence>
<dbReference type="EMBL" id="AZEZ01000034">
    <property type="protein sequence ID" value="KRL44711.1"/>
    <property type="molecule type" value="Genomic_DNA"/>
</dbReference>